<name>A0A1E7Z470_9PROT</name>
<proteinExistence type="predicted"/>
<dbReference type="AlphaFoldDB" id="A0A1E7Z470"/>
<evidence type="ECO:0000313" key="2">
    <source>
        <dbReference type="Proteomes" id="UP000175707"/>
    </source>
</evidence>
<organism evidence="1 2">
    <name type="scientific">Acidithiobacillus caldus</name>
    <dbReference type="NCBI Taxonomy" id="33059"/>
    <lineage>
        <taxon>Bacteria</taxon>
        <taxon>Pseudomonadati</taxon>
        <taxon>Pseudomonadota</taxon>
        <taxon>Acidithiobacillia</taxon>
        <taxon>Acidithiobacillales</taxon>
        <taxon>Acidithiobacillaceae</taxon>
        <taxon>Acidithiobacillus</taxon>
    </lineage>
</organism>
<evidence type="ECO:0000313" key="1">
    <source>
        <dbReference type="EMBL" id="OFC63569.1"/>
    </source>
</evidence>
<accession>A0A1E7Z470</accession>
<gene>
    <name evidence="1" type="ORF">BAE30_00350</name>
</gene>
<dbReference type="EMBL" id="LZYH01000031">
    <property type="protein sequence ID" value="OFC63569.1"/>
    <property type="molecule type" value="Genomic_DNA"/>
</dbReference>
<protein>
    <submittedName>
        <fullName evidence="1">Uncharacterized protein</fullName>
    </submittedName>
</protein>
<dbReference type="Proteomes" id="UP000175707">
    <property type="component" value="Unassembled WGS sequence"/>
</dbReference>
<comment type="caution">
    <text evidence="1">The sequence shown here is derived from an EMBL/GenBank/DDBJ whole genome shotgun (WGS) entry which is preliminary data.</text>
</comment>
<reference evidence="1 2" key="1">
    <citation type="submission" date="2016-06" db="EMBL/GenBank/DDBJ databases">
        <title>Gene turnover analysis identifies the evolutionary adaptation of the extremophile Acidithiobacillus caldus.</title>
        <authorList>
            <person name="Zhang X."/>
        </authorList>
    </citation>
    <scope>NUCLEOTIDE SEQUENCE [LARGE SCALE GENOMIC DNA]</scope>
    <source>
        <strain evidence="1 2">S1</strain>
    </source>
</reference>
<sequence length="63" mass="7260">MLTLLMLLVILYFRIPLRPPAPATNRAWLADRCLLRKDSTGPANSFTDHIYGMIKAFPMGWWP</sequence>